<dbReference type="AlphaFoldDB" id="A0A1Q2YH28"/>
<feature type="signal peptide" evidence="1">
    <location>
        <begin position="1"/>
        <end position="16"/>
    </location>
</feature>
<keyword evidence="1" id="KW-0732">Signal</keyword>
<proteinExistence type="predicted"/>
<accession>A0A1Q2YH28</accession>
<reference evidence="2 3" key="1">
    <citation type="submission" date="2016-08" db="EMBL/GenBank/DDBJ databases">
        <title>Whole genome shotgun sequence of Pichia membranifaciens KS47-1.</title>
        <authorList>
            <person name="Konishi M."/>
            <person name="Ishida M."/>
            <person name="Arakawa T."/>
            <person name="Kato Y."/>
            <person name="Horiuchi J."/>
        </authorList>
    </citation>
    <scope>NUCLEOTIDE SEQUENCE [LARGE SCALE GENOMIC DNA]</scope>
    <source>
        <strain evidence="2 3">KS47-1</strain>
    </source>
</reference>
<evidence type="ECO:0000256" key="1">
    <source>
        <dbReference type="SAM" id="SignalP"/>
    </source>
</evidence>
<organism evidence="2 3">
    <name type="scientific">Pichia membranifaciens</name>
    <dbReference type="NCBI Taxonomy" id="4926"/>
    <lineage>
        <taxon>Eukaryota</taxon>
        <taxon>Fungi</taxon>
        <taxon>Dikarya</taxon>
        <taxon>Ascomycota</taxon>
        <taxon>Saccharomycotina</taxon>
        <taxon>Pichiomycetes</taxon>
        <taxon>Pichiales</taxon>
        <taxon>Pichiaceae</taxon>
        <taxon>Pichia</taxon>
    </lineage>
</organism>
<comment type="caution">
    <text evidence="2">The sequence shown here is derived from an EMBL/GenBank/DDBJ whole genome shotgun (WGS) entry which is preliminary data.</text>
</comment>
<sequence length="373" mass="42520">MLLLLLCRFLEHSRHSQTTDESHPLLYKRKAGSSEVEFELIKSKDDKSKIAGKAVLFKCPNSDCRFKLTTNVEAKPQSLQQIVQNNIKDDVDVRYNELMDYYDWCLNFQRILDKRQRSKWKTEILRRFKSFEIANILQNDSHLQQLIDEESESIRYIKDVEDNQLFPSPKVLHTKMKEICSTCLEDISDKKMVLELPMVYAIPMVGYPSSNVKELQPGESVDVPILISFVNDSGFSINLSIIENGVDVFLASSSAHNMYIPAIDESTKTKSRELATVPTCLLSHISKKEGNWKTELAARDPALLPRLRYVEGLNFDGLEDTIDFGVNWITSLILVRVTGNETTCKGKIKFVLNVSVEKGKTVSNAEYHCCALI</sequence>
<name>A0A1Q2YH28_9ASCO</name>
<keyword evidence="3" id="KW-1185">Reference proteome</keyword>
<dbReference type="Proteomes" id="UP000186136">
    <property type="component" value="Unassembled WGS sequence"/>
</dbReference>
<protein>
    <submittedName>
        <fullName evidence="2">Uncharacterized protein</fullName>
    </submittedName>
</protein>
<dbReference type="OrthoDB" id="3994636at2759"/>
<dbReference type="EMBL" id="BDGI01000088">
    <property type="protein sequence ID" value="GAV28795.1"/>
    <property type="molecule type" value="Genomic_DNA"/>
</dbReference>
<evidence type="ECO:0000313" key="2">
    <source>
        <dbReference type="EMBL" id="GAV28795.1"/>
    </source>
</evidence>
<evidence type="ECO:0000313" key="3">
    <source>
        <dbReference type="Proteomes" id="UP000186136"/>
    </source>
</evidence>
<gene>
    <name evidence="2" type="ORF">PMKS-002271</name>
</gene>
<feature type="chain" id="PRO_5012749622" evidence="1">
    <location>
        <begin position="17"/>
        <end position="373"/>
    </location>
</feature>